<dbReference type="InterPro" id="IPR001680">
    <property type="entry name" value="WD40_rpt"/>
</dbReference>
<evidence type="ECO:0000313" key="5">
    <source>
        <dbReference type="EMBL" id="EDO06436.1"/>
    </source>
</evidence>
<keyword evidence="3" id="KW-0677">Repeat</keyword>
<dbReference type="SMART" id="SM00320">
    <property type="entry name" value="WD40"/>
    <property type="match status" value="5"/>
</dbReference>
<dbReference type="GO" id="GO:0005634">
    <property type="term" value="C:nucleus"/>
    <property type="evidence" value="ECO:0007669"/>
    <property type="project" value="TreeGrafter"/>
</dbReference>
<dbReference type="GO" id="GO:0043161">
    <property type="term" value="P:proteasome-mediated ubiquitin-dependent protein catabolic process"/>
    <property type="evidence" value="ECO:0007669"/>
    <property type="project" value="TreeGrafter"/>
</dbReference>
<dbReference type="InParanoid" id="A7AU25"/>
<dbReference type="PROSITE" id="PS50294">
    <property type="entry name" value="WD_REPEATS_REGION"/>
    <property type="match status" value="1"/>
</dbReference>
<dbReference type="PROSITE" id="PS00678">
    <property type="entry name" value="WD_REPEATS_1"/>
    <property type="match status" value="1"/>
</dbReference>
<accession>A7AU25</accession>
<keyword evidence="1" id="KW-0963">Cytoplasm</keyword>
<reference evidence="5" key="1">
    <citation type="journal article" date="2007" name="PLoS Pathog.">
        <title>Genome sequence of Babesia bovis and comparative analysis of apicomplexan hemoprotozoa.</title>
        <authorList>
            <person name="Brayton K.A."/>
            <person name="Lau A.O.T."/>
            <person name="Herndon D.R."/>
            <person name="Hannick L."/>
            <person name="Kappmeyer L.S."/>
            <person name="Berens S.J."/>
            <person name="Bidwell S.L."/>
            <person name="Brown W.C."/>
            <person name="Crabtree J."/>
            <person name="Fadrosh D."/>
            <person name="Feldblum T."/>
            <person name="Forberger H.A."/>
            <person name="Haas B.J."/>
            <person name="Howell J.M."/>
            <person name="Khouri H."/>
            <person name="Koo H."/>
            <person name="Mann D.J."/>
            <person name="Norimine J."/>
            <person name="Paulsen I.T."/>
            <person name="Radune D."/>
            <person name="Ren Q."/>
            <person name="Smith R.K. Jr."/>
            <person name="Suarez C.E."/>
            <person name="White O."/>
            <person name="Wortman J.R."/>
            <person name="Knowles D.P. Jr."/>
            <person name="McElwain T.F."/>
            <person name="Nene V.M."/>
        </authorList>
    </citation>
    <scope>NUCLEOTIDE SEQUENCE [LARGE SCALE GENOMIC DNA]</scope>
    <source>
        <strain evidence="5">T2Bo</strain>
    </source>
</reference>
<name>A7AU25_BABBO</name>
<feature type="repeat" description="WD" evidence="4">
    <location>
        <begin position="263"/>
        <end position="304"/>
    </location>
</feature>
<gene>
    <name evidence="5" type="ORF">BBOV_II004810</name>
</gene>
<dbReference type="PANTHER" id="PTHR19849:SF0">
    <property type="entry name" value="PHOSPHOLIPASE A-2-ACTIVATING PROTEIN"/>
    <property type="match status" value="1"/>
</dbReference>
<proteinExistence type="predicted"/>
<dbReference type="VEuPathDB" id="PiroplasmaDB:BBOV_II004800"/>
<dbReference type="AlphaFoldDB" id="A7AU25"/>
<dbReference type="Pfam" id="PF00400">
    <property type="entry name" value="WD40"/>
    <property type="match status" value="3"/>
</dbReference>
<protein>
    <submittedName>
        <fullName evidence="5">WD domain, G-beta repeat containing protein</fullName>
    </submittedName>
</protein>
<evidence type="ECO:0000256" key="2">
    <source>
        <dbReference type="ARBA" id="ARBA00022574"/>
    </source>
</evidence>
<dbReference type="GO" id="GO:0010992">
    <property type="term" value="P:ubiquitin recycling"/>
    <property type="evidence" value="ECO:0007669"/>
    <property type="project" value="TreeGrafter"/>
</dbReference>
<dbReference type="Gene3D" id="2.130.10.10">
    <property type="entry name" value="YVTN repeat-like/Quinoprotein amine dehydrogenase"/>
    <property type="match status" value="2"/>
</dbReference>
<reference evidence="5" key="2">
    <citation type="submission" date="2007-08" db="EMBL/GenBank/DDBJ databases">
        <authorList>
            <person name="Nene V."/>
        </authorList>
    </citation>
    <scope>NUCLEOTIDE SEQUENCE</scope>
    <source>
        <strain evidence="5">T2Bo</strain>
    </source>
</reference>
<dbReference type="STRING" id="5865.A7AU25"/>
<dbReference type="InterPro" id="IPR020472">
    <property type="entry name" value="WD40_PAC1"/>
</dbReference>
<dbReference type="GO" id="GO:0043130">
    <property type="term" value="F:ubiquitin binding"/>
    <property type="evidence" value="ECO:0007669"/>
    <property type="project" value="TreeGrafter"/>
</dbReference>
<dbReference type="OMA" id="YKYSVYC"/>
<dbReference type="eggNOG" id="KOG0301">
    <property type="taxonomic scope" value="Eukaryota"/>
</dbReference>
<dbReference type="PRINTS" id="PR00320">
    <property type="entry name" value="GPROTEINBRPT"/>
</dbReference>
<organism evidence="5">
    <name type="scientific">Babesia bovis</name>
    <dbReference type="NCBI Taxonomy" id="5865"/>
    <lineage>
        <taxon>Eukaryota</taxon>
        <taxon>Sar</taxon>
        <taxon>Alveolata</taxon>
        <taxon>Apicomplexa</taxon>
        <taxon>Aconoidasida</taxon>
        <taxon>Piroplasmida</taxon>
        <taxon>Babesiidae</taxon>
        <taxon>Babesia</taxon>
    </lineage>
</organism>
<dbReference type="KEGG" id="bbo:BBOV_II004800"/>
<keyword evidence="2 4" id="KW-0853">WD repeat</keyword>
<dbReference type="SUPFAM" id="SSF50978">
    <property type="entry name" value="WD40 repeat-like"/>
    <property type="match status" value="1"/>
</dbReference>
<dbReference type="InterPro" id="IPR036322">
    <property type="entry name" value="WD40_repeat_dom_sf"/>
</dbReference>
<evidence type="ECO:0000256" key="3">
    <source>
        <dbReference type="ARBA" id="ARBA00022737"/>
    </source>
</evidence>
<dbReference type="EMBL" id="AAXT01000003">
    <property type="protein sequence ID" value="EDO06436.1"/>
    <property type="molecule type" value="Genomic_DNA"/>
</dbReference>
<dbReference type="InterPro" id="IPR015943">
    <property type="entry name" value="WD40/YVTN_repeat-like_dom_sf"/>
</dbReference>
<dbReference type="PANTHER" id="PTHR19849">
    <property type="entry name" value="PHOSPHOLIPASE A-2-ACTIVATING PROTEIN"/>
    <property type="match status" value="1"/>
</dbReference>
<evidence type="ECO:0000256" key="1">
    <source>
        <dbReference type="ARBA" id="ARBA00022490"/>
    </source>
</evidence>
<dbReference type="InterPro" id="IPR019775">
    <property type="entry name" value="WD40_repeat_CS"/>
</dbReference>
<evidence type="ECO:0000256" key="4">
    <source>
        <dbReference type="PROSITE-ProRule" id="PRU00221"/>
    </source>
</evidence>
<comment type="caution">
    <text evidence="5">The sequence shown here is derived from an EMBL/GenBank/DDBJ whole genome shotgun (WGS) entry which is preliminary data.</text>
</comment>
<sequence length="350" mass="38610">MDPSSDHGQLSYQLSYSLDFPSSVPRSGCVINNRTLDVGRETHEAILDNEYLLIGDADGVVRVWRITPHSTVEVLNDIICHEGAVMDVVGSSLTDATVDLDAYQEGAMSITAVEATLSFFTCGRDHKIHRVNFLGQRLTTYVGHSDVVCSLQEFDRGQRLVSGSWDGTAIVWDVSTGSMLYRVGGNTYKYSVYCNVLPNGDLVTAMTNGDLCIWNNGTLRKTLQAHSGVIRAVSIKDDTILTCSNDCSVRCFNGNMESLYTIPAAHENFVYDVRHSMYVPIFFTASEDKTVGIWDLVSGRQLQLIHLDSSIWKVVETCQGICIIPMSGNVSIWQRLPGCDLTLHPPQVVS</sequence>
<dbReference type="GeneID" id="5478233"/>
<dbReference type="PROSITE" id="PS50082">
    <property type="entry name" value="WD_REPEATS_2"/>
    <property type="match status" value="2"/>
</dbReference>
<feature type="repeat" description="WD" evidence="4">
    <location>
        <begin position="141"/>
        <end position="182"/>
    </location>
</feature>
<dbReference type="GO" id="GO:0005737">
    <property type="term" value="C:cytoplasm"/>
    <property type="evidence" value="ECO:0007669"/>
    <property type="project" value="TreeGrafter"/>
</dbReference>